<dbReference type="AlphaFoldDB" id="A0A1U7CQQ6"/>
<evidence type="ECO:0008006" key="3">
    <source>
        <dbReference type="Google" id="ProtNLM"/>
    </source>
</evidence>
<organism evidence="1 2">
    <name type="scientific">Paludisphaera borealis</name>
    <dbReference type="NCBI Taxonomy" id="1387353"/>
    <lineage>
        <taxon>Bacteria</taxon>
        <taxon>Pseudomonadati</taxon>
        <taxon>Planctomycetota</taxon>
        <taxon>Planctomycetia</taxon>
        <taxon>Isosphaerales</taxon>
        <taxon>Isosphaeraceae</taxon>
        <taxon>Paludisphaera</taxon>
    </lineage>
</organism>
<sequence length="375" mass="41816">MARVPAYLGGVLLTAAILQTVATENCKAAEPRPWIAIRGVYGGVPSQVFDRKQTLDDYGVNAVWIGSGGVTREVVERLKQQSPGLRVFAEFNTMHEAGYLDEHPDAAPVGADGKRCPAPDGWQGVCPTHPGYRRERMEAFRRTLAAAPIDGIWLDYHHAHASWEQAEPNLPDTCFCPRCLALFSKETGVVLPDSPTPELARRLLGPERASWVKWRCDVFTAWVGDFRAILDATRPQALLGTFHCPWSDDERDDALRAKLAIDLVGQAKYLDVFSIMTYHARFGHADDPAWISRQTAWLGRHLGIRGVAGERLKIWPIVQLSDWDEPRVPTSQVAAVLDHGARKPATGVTVFVWSTLHPQWPKVEEMGRFYKAIKP</sequence>
<dbReference type="EMBL" id="CP019082">
    <property type="protein sequence ID" value="APW61238.1"/>
    <property type="molecule type" value="Genomic_DNA"/>
</dbReference>
<dbReference type="Gene3D" id="3.20.20.80">
    <property type="entry name" value="Glycosidases"/>
    <property type="match status" value="1"/>
</dbReference>
<evidence type="ECO:0000313" key="1">
    <source>
        <dbReference type="EMBL" id="APW61238.1"/>
    </source>
</evidence>
<protein>
    <recommendedName>
        <fullName evidence="3">Glycosyl hydrolase-like 10 domain-containing protein</fullName>
    </recommendedName>
</protein>
<reference evidence="2" key="1">
    <citation type="submission" date="2016-12" db="EMBL/GenBank/DDBJ databases">
        <title>Comparative genomics of four Isosphaeraceae planctomycetes: a common pool of plasmids and glycoside hydrolase genes.</title>
        <authorList>
            <person name="Ivanova A."/>
        </authorList>
    </citation>
    <scope>NUCLEOTIDE SEQUENCE [LARGE SCALE GENOMIC DNA]</scope>
    <source>
        <strain evidence="2">PX4</strain>
    </source>
</reference>
<name>A0A1U7CQQ6_9BACT</name>
<evidence type="ECO:0000313" key="2">
    <source>
        <dbReference type="Proteomes" id="UP000186309"/>
    </source>
</evidence>
<proteinExistence type="predicted"/>
<dbReference type="RefSeq" id="WP_210405718.1">
    <property type="nucleotide sequence ID" value="NZ_CP019082.1"/>
</dbReference>
<accession>A0A1U7CQQ6</accession>
<keyword evidence="2" id="KW-1185">Reference proteome</keyword>
<gene>
    <name evidence="1" type="ORF">BSF38_02750</name>
</gene>
<dbReference type="KEGG" id="pbor:BSF38_02750"/>
<dbReference type="STRING" id="1387353.BSF38_02750"/>
<dbReference type="SUPFAM" id="SSF51445">
    <property type="entry name" value="(Trans)glycosidases"/>
    <property type="match status" value="1"/>
</dbReference>
<dbReference type="Proteomes" id="UP000186309">
    <property type="component" value="Chromosome"/>
</dbReference>
<dbReference type="InterPro" id="IPR017853">
    <property type="entry name" value="GH"/>
</dbReference>